<dbReference type="Proteomes" id="UP001418637">
    <property type="component" value="Unassembled WGS sequence"/>
</dbReference>
<keyword evidence="2" id="KW-0489">Methyltransferase</keyword>
<keyword evidence="2" id="KW-0808">Transferase</keyword>
<evidence type="ECO:0000259" key="1">
    <source>
        <dbReference type="Pfam" id="PF08241"/>
    </source>
</evidence>
<gene>
    <name evidence="2" type="ORF">WJT86_11520</name>
</gene>
<dbReference type="RefSeq" id="WP_346337763.1">
    <property type="nucleotide sequence ID" value="NZ_JBBYXI010000004.1"/>
</dbReference>
<keyword evidence="3" id="KW-1185">Reference proteome</keyword>
<dbReference type="SUPFAM" id="SSF53335">
    <property type="entry name" value="S-adenosyl-L-methionine-dependent methyltransferases"/>
    <property type="match status" value="1"/>
</dbReference>
<comment type="caution">
    <text evidence="2">The sequence shown here is derived from an EMBL/GenBank/DDBJ whole genome shotgun (WGS) entry which is preliminary data.</text>
</comment>
<dbReference type="GO" id="GO:0008168">
    <property type="term" value="F:methyltransferase activity"/>
    <property type="evidence" value="ECO:0007669"/>
    <property type="project" value="UniProtKB-KW"/>
</dbReference>
<dbReference type="Gene3D" id="3.40.50.150">
    <property type="entry name" value="Vaccinia Virus protein VP39"/>
    <property type="match status" value="1"/>
</dbReference>
<dbReference type="EMBL" id="JBBYXI010000004">
    <property type="protein sequence ID" value="MEN3931683.1"/>
    <property type="molecule type" value="Genomic_DNA"/>
</dbReference>
<dbReference type="InterPro" id="IPR013216">
    <property type="entry name" value="Methyltransf_11"/>
</dbReference>
<organism evidence="2 3">
    <name type="scientific">Hohaiivirga grylli</name>
    <dbReference type="NCBI Taxonomy" id="3133970"/>
    <lineage>
        <taxon>Bacteria</taxon>
        <taxon>Pseudomonadati</taxon>
        <taxon>Pseudomonadota</taxon>
        <taxon>Alphaproteobacteria</taxon>
        <taxon>Hyphomicrobiales</taxon>
        <taxon>Methylobacteriaceae</taxon>
        <taxon>Hohaiivirga</taxon>
    </lineage>
</organism>
<dbReference type="CDD" id="cd02440">
    <property type="entry name" value="AdoMet_MTases"/>
    <property type="match status" value="1"/>
</dbReference>
<proteinExistence type="predicted"/>
<dbReference type="GO" id="GO:0032259">
    <property type="term" value="P:methylation"/>
    <property type="evidence" value="ECO:0007669"/>
    <property type="project" value="UniProtKB-KW"/>
</dbReference>
<sequence>MSVDVIDLSAFYNSALGHVAQRYIERAIEQFLPETKGLRVLGLGYAIPYMERFRKEAASLVALMPAAQGVVNWPQGQQSATALVDPLALPLPDSSIDRVVLVHALETVNNPTDFLKEIWRILTPGGRLIMVTPNRRGLWARMDTTPFGQGQPFSRSQLRSLMREALFSTDNWAEILYVPPVDNHLLLKTVKIWETLGGSFSLPFSVAGLHVVDASKQLYRLIPAGQKQRKQRLGRLLVPAASPSTINSKNTSLANSEHKN</sequence>
<dbReference type="Pfam" id="PF08241">
    <property type="entry name" value="Methyltransf_11"/>
    <property type="match status" value="1"/>
</dbReference>
<name>A0ABV0BL65_9HYPH</name>
<accession>A0ABV0BL65</accession>
<dbReference type="InterPro" id="IPR029063">
    <property type="entry name" value="SAM-dependent_MTases_sf"/>
</dbReference>
<reference evidence="2 3" key="1">
    <citation type="submission" date="2024-04" db="EMBL/GenBank/DDBJ databases">
        <title>A novel species isolated from cricket.</title>
        <authorList>
            <person name="Wang H.-C."/>
        </authorList>
    </citation>
    <scope>NUCLEOTIDE SEQUENCE [LARGE SCALE GENOMIC DNA]</scope>
    <source>
        <strain evidence="2 3">WL0021</strain>
    </source>
</reference>
<dbReference type="EC" id="2.1.1.-" evidence="2"/>
<evidence type="ECO:0000313" key="3">
    <source>
        <dbReference type="Proteomes" id="UP001418637"/>
    </source>
</evidence>
<feature type="domain" description="Methyltransferase type 11" evidence="1">
    <location>
        <begin position="82"/>
        <end position="130"/>
    </location>
</feature>
<evidence type="ECO:0000313" key="2">
    <source>
        <dbReference type="EMBL" id="MEN3931683.1"/>
    </source>
</evidence>
<protein>
    <submittedName>
        <fullName evidence="2">Class I SAM-dependent methyltransferase</fullName>
        <ecNumber evidence="2">2.1.1.-</ecNumber>
    </submittedName>
</protein>